<dbReference type="InterPro" id="IPR009875">
    <property type="entry name" value="PilZ_domain"/>
</dbReference>
<feature type="domain" description="PilZ" evidence="1">
    <location>
        <begin position="3"/>
        <end position="91"/>
    </location>
</feature>
<proteinExistence type="predicted"/>
<evidence type="ECO:0000313" key="3">
    <source>
        <dbReference type="Proteomes" id="UP000001844"/>
    </source>
</evidence>
<dbReference type="Proteomes" id="UP000001844">
    <property type="component" value="Chromosome"/>
</dbReference>
<dbReference type="Pfam" id="PF07238">
    <property type="entry name" value="PilZ"/>
    <property type="match status" value="1"/>
</dbReference>
<dbReference type="HOGENOM" id="CLU_181999_0_0_6"/>
<dbReference type="SUPFAM" id="SSF141371">
    <property type="entry name" value="PilZ domain-like"/>
    <property type="match status" value="1"/>
</dbReference>
<name>D5BW68_NITHN</name>
<dbReference type="EMBL" id="CP001798">
    <property type="protein sequence ID" value="ADE13718.1"/>
    <property type="molecule type" value="Genomic_DNA"/>
</dbReference>
<dbReference type="RefSeq" id="WP_013031613.1">
    <property type="nucleotide sequence ID" value="NC_013960.1"/>
</dbReference>
<accession>D5BW68</accession>
<keyword evidence="3" id="KW-1185">Reference proteome</keyword>
<organism evidence="2 3">
    <name type="scientific">Nitrosococcus halophilus (strain Nc4)</name>
    <dbReference type="NCBI Taxonomy" id="472759"/>
    <lineage>
        <taxon>Bacteria</taxon>
        <taxon>Pseudomonadati</taxon>
        <taxon>Pseudomonadota</taxon>
        <taxon>Gammaproteobacteria</taxon>
        <taxon>Chromatiales</taxon>
        <taxon>Chromatiaceae</taxon>
        <taxon>Nitrosococcus</taxon>
    </lineage>
</organism>
<evidence type="ECO:0000313" key="2">
    <source>
        <dbReference type="EMBL" id="ADE13718.1"/>
    </source>
</evidence>
<dbReference type="KEGG" id="nhl:Nhal_0534"/>
<protein>
    <submittedName>
        <fullName evidence="2">Type IV pilus assembly PilZ</fullName>
    </submittedName>
</protein>
<dbReference type="OrthoDB" id="7063880at2"/>
<evidence type="ECO:0000259" key="1">
    <source>
        <dbReference type="Pfam" id="PF07238"/>
    </source>
</evidence>
<dbReference type="Gene3D" id="2.40.10.220">
    <property type="entry name" value="predicted glycosyltransferase like domains"/>
    <property type="match status" value="1"/>
</dbReference>
<gene>
    <name evidence="2" type="ordered locus">Nhal_0534</name>
</gene>
<reference evidence="3" key="1">
    <citation type="submission" date="2010-04" db="EMBL/GenBank/DDBJ databases">
        <title>Complete genome sequence of Nitrosococcus halophilus Nc4, a salt-adapted, aerobic obligate ammonia-oxidizing sulfur purple bacterium.</title>
        <authorList>
            <consortium name="US DOE Joint Genome Institute"/>
            <person name="Campbell M.A."/>
            <person name="Malfatti S.A."/>
            <person name="Chain P.S.G."/>
            <person name="Heidelberg J.F."/>
            <person name="Ward B.B."/>
            <person name="Klotz M.G."/>
        </authorList>
    </citation>
    <scope>NUCLEOTIDE SEQUENCE [LARGE SCALE GENOMIC DNA]</scope>
    <source>
        <strain evidence="3">Nc4</strain>
    </source>
</reference>
<dbReference type="STRING" id="472759.Nhal_0534"/>
<dbReference type="GO" id="GO:0035438">
    <property type="term" value="F:cyclic-di-GMP binding"/>
    <property type="evidence" value="ECO:0007669"/>
    <property type="project" value="InterPro"/>
</dbReference>
<dbReference type="eggNOG" id="ENOG50330W9">
    <property type="taxonomic scope" value="Bacteria"/>
</dbReference>
<sequence length="91" mass="9999">MVERRKSERLPVTVEVQVEWTPATAGPLVFKTRDLSDSGILLRVDGQAIPPVGQVVTVRLKDPLADGETPPLLKAEVVRQDNRGLGLKFLN</sequence>
<dbReference type="AlphaFoldDB" id="D5BW68"/>